<sequence length="159" mass="18205">MKQNELAKAIGVSAQTISMYEKSEKDGKGKNPTLENALAIAEKLNVSLDWLCGKDYKVDKSIKTLGDVARLICDMWYWDSVIFEKHDGFRPGVDGDFETIPAIYFYSGPLRKFIEDYTKLQQLKKENTIDSAMFDDWVSLKIRDLDAFPTEDEKVAFPF</sequence>
<dbReference type="Gene3D" id="1.10.260.40">
    <property type="entry name" value="lambda repressor-like DNA-binding domains"/>
    <property type="match status" value="1"/>
</dbReference>
<evidence type="ECO:0000259" key="1">
    <source>
        <dbReference type="PROSITE" id="PS50943"/>
    </source>
</evidence>
<dbReference type="EMBL" id="BK015199">
    <property type="protein sequence ID" value="DAD95681.1"/>
    <property type="molecule type" value="Genomic_DNA"/>
</dbReference>
<dbReference type="CDD" id="cd00093">
    <property type="entry name" value="HTH_XRE"/>
    <property type="match status" value="1"/>
</dbReference>
<reference evidence="2" key="1">
    <citation type="journal article" date="2021" name="Proc. Natl. Acad. Sci. U.S.A.">
        <title>A Catalog of Tens of Thousands of Viruses from Human Metagenomes Reveals Hidden Associations with Chronic Diseases.</title>
        <authorList>
            <person name="Tisza M.J."/>
            <person name="Buck C.B."/>
        </authorList>
    </citation>
    <scope>NUCLEOTIDE SEQUENCE</scope>
    <source>
        <strain evidence="2">CtkOm7</strain>
    </source>
</reference>
<name>A0A8S5NLV5_9CAUD</name>
<dbReference type="SMART" id="SM00530">
    <property type="entry name" value="HTH_XRE"/>
    <property type="match status" value="1"/>
</dbReference>
<protein>
    <submittedName>
        <fullName evidence="2">Helix-turn-helix protein</fullName>
    </submittedName>
</protein>
<evidence type="ECO:0000313" key="2">
    <source>
        <dbReference type="EMBL" id="DAD95681.1"/>
    </source>
</evidence>
<dbReference type="PROSITE" id="PS50943">
    <property type="entry name" value="HTH_CROC1"/>
    <property type="match status" value="1"/>
</dbReference>
<organism evidence="2">
    <name type="scientific">Myoviridae sp. ctkOm7</name>
    <dbReference type="NCBI Taxonomy" id="2826690"/>
    <lineage>
        <taxon>Viruses</taxon>
        <taxon>Duplodnaviria</taxon>
        <taxon>Heunggongvirae</taxon>
        <taxon>Uroviricota</taxon>
        <taxon>Caudoviricetes</taxon>
    </lineage>
</organism>
<proteinExistence type="predicted"/>
<dbReference type="InterPro" id="IPR010982">
    <property type="entry name" value="Lambda_DNA-bd_dom_sf"/>
</dbReference>
<dbReference type="Pfam" id="PF01381">
    <property type="entry name" value="HTH_3"/>
    <property type="match status" value="1"/>
</dbReference>
<dbReference type="SUPFAM" id="SSF47413">
    <property type="entry name" value="lambda repressor-like DNA-binding domains"/>
    <property type="match status" value="1"/>
</dbReference>
<dbReference type="InterPro" id="IPR001387">
    <property type="entry name" value="Cro/C1-type_HTH"/>
</dbReference>
<accession>A0A8S5NLV5</accession>
<feature type="domain" description="HTH cro/C1-type" evidence="1">
    <location>
        <begin position="1"/>
        <end position="51"/>
    </location>
</feature>
<dbReference type="GO" id="GO:0003677">
    <property type="term" value="F:DNA binding"/>
    <property type="evidence" value="ECO:0007669"/>
    <property type="project" value="InterPro"/>
</dbReference>